<sequence>MKPRQETDWVDEFVGALAGMLTAGVATDPMARLSAKARAELARTRSIALRAAEDLAGMTREDLGERIAANPKLVPIAARVLWQAGMTGQDEVLEALGAVLGNAAAHPDRADEAEVLLLGIEALRRQHIALLRVMAGPPQWKSNEPEPYQDLQPVQVTALGEAERWNVEALAEASGMTDDQAALAATGLSNAGFARALSVLGGTGFQVTEMGQVLLEVLDVYETRRA</sequence>
<protein>
    <submittedName>
        <fullName evidence="1">Uncharacterized protein</fullName>
    </submittedName>
</protein>
<reference evidence="1 2" key="1">
    <citation type="submission" date="2018-11" db="EMBL/GenBank/DDBJ databases">
        <authorList>
            <person name="Li F."/>
        </authorList>
    </citation>
    <scope>NUCLEOTIDE SEQUENCE [LARGE SCALE GENOMIC DNA]</scope>
    <source>
        <strain evidence="1 2">Gsoil 818</strain>
    </source>
</reference>
<comment type="caution">
    <text evidence="1">The sequence shown here is derived from an EMBL/GenBank/DDBJ whole genome shotgun (WGS) entry which is preliminary data.</text>
</comment>
<dbReference type="OrthoDB" id="3830280at2"/>
<dbReference type="RefSeq" id="WP_123224807.1">
    <property type="nucleotide sequence ID" value="NZ_RJSF01000046.1"/>
</dbReference>
<evidence type="ECO:0000313" key="2">
    <source>
        <dbReference type="Proteomes" id="UP000279994"/>
    </source>
</evidence>
<dbReference type="Proteomes" id="UP000279994">
    <property type="component" value="Unassembled WGS sequence"/>
</dbReference>
<dbReference type="EMBL" id="RJSF01000046">
    <property type="protein sequence ID" value="RNM12226.1"/>
    <property type="molecule type" value="Genomic_DNA"/>
</dbReference>
<dbReference type="AlphaFoldDB" id="A0A3N0GJ37"/>
<gene>
    <name evidence="1" type="ORF">EFL26_20730</name>
</gene>
<proteinExistence type="predicted"/>
<evidence type="ECO:0000313" key="1">
    <source>
        <dbReference type="EMBL" id="RNM12226.1"/>
    </source>
</evidence>
<accession>A0A3N0GJ37</accession>
<organism evidence="1 2">
    <name type="scientific">Nocardioides pocheonensis</name>
    <dbReference type="NCBI Taxonomy" id="661485"/>
    <lineage>
        <taxon>Bacteria</taxon>
        <taxon>Bacillati</taxon>
        <taxon>Actinomycetota</taxon>
        <taxon>Actinomycetes</taxon>
        <taxon>Propionibacteriales</taxon>
        <taxon>Nocardioidaceae</taxon>
        <taxon>Nocardioides</taxon>
    </lineage>
</organism>
<name>A0A3N0GJ37_9ACTN</name>
<keyword evidence="2" id="KW-1185">Reference proteome</keyword>